<organism evidence="2 3">
    <name type="scientific">Brevibacterium celere</name>
    <dbReference type="NCBI Taxonomy" id="225845"/>
    <lineage>
        <taxon>Bacteria</taxon>
        <taxon>Bacillati</taxon>
        <taxon>Actinomycetota</taxon>
        <taxon>Actinomycetes</taxon>
        <taxon>Micrococcales</taxon>
        <taxon>Brevibacteriaceae</taxon>
        <taxon>Brevibacterium</taxon>
    </lineage>
</organism>
<dbReference type="InterPro" id="IPR021443">
    <property type="entry name" value="DUF3093"/>
</dbReference>
<comment type="caution">
    <text evidence="2">The sequence shown here is derived from an EMBL/GenBank/DDBJ whole genome shotgun (WGS) entry which is preliminary data.</text>
</comment>
<accession>A0A366IJ36</accession>
<keyword evidence="1" id="KW-0812">Transmembrane</keyword>
<proteinExistence type="predicted"/>
<evidence type="ECO:0000313" key="3">
    <source>
        <dbReference type="Proteomes" id="UP000253509"/>
    </source>
</evidence>
<dbReference type="Proteomes" id="UP000253509">
    <property type="component" value="Unassembled WGS sequence"/>
</dbReference>
<dbReference type="AlphaFoldDB" id="A0A366IJ36"/>
<sequence length="155" mass="17140">MATTHPETHVNYLEKVRPSPGIWALCVCAAASTALMVFPVWRLGAVVLPVIAFLLLFLWMRSLTVRIVVTDTQLIVGEAHIERTFVAAAHAYDAEAARVARGVELNARAFLVLRPWVKPAVKIDIADETDPTPYWLVSSNHPEEFAAALGDRPRD</sequence>
<evidence type="ECO:0000256" key="1">
    <source>
        <dbReference type="SAM" id="Phobius"/>
    </source>
</evidence>
<dbReference type="Pfam" id="PF11292">
    <property type="entry name" value="DUF3093"/>
    <property type="match status" value="1"/>
</dbReference>
<keyword evidence="1" id="KW-0472">Membrane</keyword>
<protein>
    <submittedName>
        <fullName evidence="2">DUF3093 family protein</fullName>
    </submittedName>
</protein>
<name>A0A366IJ36_9MICO</name>
<dbReference type="RefSeq" id="WP_113904525.1">
    <property type="nucleotide sequence ID" value="NZ_QNSB01000007.1"/>
</dbReference>
<gene>
    <name evidence="2" type="ORF">DFO65_10738</name>
</gene>
<feature type="transmembrane region" description="Helical" evidence="1">
    <location>
        <begin position="43"/>
        <end position="60"/>
    </location>
</feature>
<feature type="transmembrane region" description="Helical" evidence="1">
    <location>
        <begin position="20"/>
        <end position="38"/>
    </location>
</feature>
<dbReference type="EMBL" id="QNSB01000007">
    <property type="protein sequence ID" value="RBP70720.1"/>
    <property type="molecule type" value="Genomic_DNA"/>
</dbReference>
<evidence type="ECO:0000313" key="2">
    <source>
        <dbReference type="EMBL" id="RBP70720.1"/>
    </source>
</evidence>
<keyword evidence="3" id="KW-1185">Reference proteome</keyword>
<reference evidence="2 3" key="1">
    <citation type="submission" date="2018-06" db="EMBL/GenBank/DDBJ databases">
        <title>Freshwater and sediment microbial communities from various areas in North America, analyzing microbe dynamics in response to fracking.</title>
        <authorList>
            <person name="Lamendella R."/>
        </authorList>
    </citation>
    <scope>NUCLEOTIDE SEQUENCE [LARGE SCALE GENOMIC DNA]</scope>
    <source>
        <strain evidence="2 3">3b_TX</strain>
    </source>
</reference>
<keyword evidence="1" id="KW-1133">Transmembrane helix</keyword>